<dbReference type="GO" id="GO:0005524">
    <property type="term" value="F:ATP binding"/>
    <property type="evidence" value="ECO:0007669"/>
    <property type="project" value="UniProtKB-KW"/>
</dbReference>
<dbReference type="InterPro" id="IPR040198">
    <property type="entry name" value="Fido_containing"/>
</dbReference>
<dbReference type="InterPro" id="IPR036597">
    <property type="entry name" value="Fido-like_dom_sf"/>
</dbReference>
<dbReference type="Pfam" id="PF02661">
    <property type="entry name" value="Fic"/>
    <property type="match status" value="1"/>
</dbReference>
<feature type="site" description="Important for autoinhibition of adenylyltransferase activity" evidence="3">
    <location>
        <position position="58"/>
    </location>
</feature>
<evidence type="ECO:0000313" key="5">
    <source>
        <dbReference type="EMBL" id="AXK61117.1"/>
    </source>
</evidence>
<keyword evidence="2" id="KW-0547">Nucleotide-binding</keyword>
<evidence type="ECO:0000313" key="6">
    <source>
        <dbReference type="Proteomes" id="UP000254834"/>
    </source>
</evidence>
<feature type="domain" description="Fido" evidence="4">
    <location>
        <begin position="107"/>
        <end position="263"/>
    </location>
</feature>
<dbReference type="InterPro" id="IPR003812">
    <property type="entry name" value="Fido"/>
</dbReference>
<dbReference type="PROSITE" id="PS51459">
    <property type="entry name" value="FIDO"/>
    <property type="match status" value="1"/>
</dbReference>
<protein>
    <submittedName>
        <fullName evidence="5">Cell filamentation protein Fic</fullName>
    </submittedName>
</protein>
<keyword evidence="6" id="KW-1185">Reference proteome</keyword>
<evidence type="ECO:0000256" key="3">
    <source>
        <dbReference type="PIRSR" id="PIRSR640198-3"/>
    </source>
</evidence>
<dbReference type="EMBL" id="CP025544">
    <property type="protein sequence ID" value="AXK61117.1"/>
    <property type="molecule type" value="Genomic_DNA"/>
</dbReference>
<evidence type="ECO:0000256" key="1">
    <source>
        <dbReference type="PIRSR" id="PIRSR640198-1"/>
    </source>
</evidence>
<accession>A0A345ZCV0</accession>
<dbReference type="RefSeq" id="WP_115586132.1">
    <property type="nucleotide sequence ID" value="NZ_CP025544.1"/>
</dbReference>
<name>A0A345ZCV0_9BACT</name>
<dbReference type="Gene3D" id="1.10.3290.10">
    <property type="entry name" value="Fido-like domain"/>
    <property type="match status" value="1"/>
</dbReference>
<feature type="binding site" evidence="2">
    <location>
        <begin position="195"/>
        <end position="202"/>
    </location>
    <ligand>
        <name>ATP</name>
        <dbReference type="ChEBI" id="CHEBI:30616"/>
    </ligand>
</feature>
<sequence>MLIKFEPNYTITVKTAQNLLKIETVKQSIQHLPLTPHILRSLRETARLYTTHYSTMIEGNKLDPLQIEAVIKENSHFPGRERDEHEVKSYYTALEQVELWAHNATKITEEMVQTLHALVMGNGSTKVTPTKYRDGQNVIRDGITKSIIYMPPEAKDVANLCQSMVQWLNEQTETPYPIVAAIIHYQFATIHPYYDGNGRTARLLTTLILHRHGYDLKGLYSLEEYYAQNLGGYYDAITIGSSHNYYMGRAEADITKWIDYFIQGMTQSFENVYKRMQQEQPMSDQSELLRTLDPRQRKTVELFIDSTMITTSQIAKLFGFAPRTAAKLSAQWVKIGFLKIANPSNKARKYKLADMYEKIINSKN</sequence>
<reference evidence="5 6" key="1">
    <citation type="submission" date="2017-12" db="EMBL/GenBank/DDBJ databases">
        <title>Chromulinavorax destructans is a abundant pathogen of dominant heterotrophic picoflagllates.</title>
        <authorList>
            <person name="Deeg C.M."/>
            <person name="Zimmer M."/>
            <person name="Suttle C.A."/>
        </authorList>
    </citation>
    <scope>NUCLEOTIDE SEQUENCE [LARGE SCALE GENOMIC DNA]</scope>
    <source>
        <strain evidence="5 6">SeV1</strain>
    </source>
</reference>
<dbReference type="OrthoDB" id="9813719at2"/>
<keyword evidence="2" id="KW-0067">ATP-binding</keyword>
<dbReference type="KEGG" id="cdes:C0J27_05290"/>
<dbReference type="Proteomes" id="UP000254834">
    <property type="component" value="Chromosome"/>
</dbReference>
<dbReference type="PANTHER" id="PTHR13504:SF38">
    <property type="entry name" value="FIDO DOMAIN-CONTAINING PROTEIN"/>
    <property type="match status" value="1"/>
</dbReference>
<dbReference type="SUPFAM" id="SSF140931">
    <property type="entry name" value="Fic-like"/>
    <property type="match status" value="1"/>
</dbReference>
<dbReference type="AlphaFoldDB" id="A0A345ZCV0"/>
<proteinExistence type="predicted"/>
<gene>
    <name evidence="5" type="ORF">C0J27_05290</name>
</gene>
<evidence type="ECO:0000256" key="2">
    <source>
        <dbReference type="PIRSR" id="PIRSR640198-2"/>
    </source>
</evidence>
<feature type="active site" evidence="1">
    <location>
        <position position="191"/>
    </location>
</feature>
<evidence type="ECO:0000259" key="4">
    <source>
        <dbReference type="PROSITE" id="PS51459"/>
    </source>
</evidence>
<organism evidence="5 6">
    <name type="scientific">Candidatus Chromulinivorax destructor</name>
    <dbReference type="NCBI Taxonomy" id="2066483"/>
    <lineage>
        <taxon>Bacteria</taxon>
        <taxon>Candidatus Babelota</taxon>
        <taxon>Candidatus Babeliae</taxon>
        <taxon>Candidatus Babeliales</taxon>
        <taxon>Candidatus Chromulinivoraceae</taxon>
        <taxon>Candidatus Chromulinivorax</taxon>
    </lineage>
</organism>
<dbReference type="PANTHER" id="PTHR13504">
    <property type="entry name" value="FIDO DOMAIN-CONTAINING PROTEIN DDB_G0283145"/>
    <property type="match status" value="1"/>
</dbReference>